<organism evidence="1 2">
    <name type="scientific">Aromia moschata</name>
    <dbReference type="NCBI Taxonomy" id="1265417"/>
    <lineage>
        <taxon>Eukaryota</taxon>
        <taxon>Metazoa</taxon>
        <taxon>Ecdysozoa</taxon>
        <taxon>Arthropoda</taxon>
        <taxon>Hexapoda</taxon>
        <taxon>Insecta</taxon>
        <taxon>Pterygota</taxon>
        <taxon>Neoptera</taxon>
        <taxon>Endopterygota</taxon>
        <taxon>Coleoptera</taxon>
        <taxon>Polyphaga</taxon>
        <taxon>Cucujiformia</taxon>
        <taxon>Chrysomeloidea</taxon>
        <taxon>Cerambycidae</taxon>
        <taxon>Cerambycinae</taxon>
        <taxon>Callichromatini</taxon>
        <taxon>Aromia</taxon>
    </lineage>
</organism>
<reference evidence="1" key="1">
    <citation type="journal article" date="2023" name="Insect Mol. Biol.">
        <title>Genome sequencing provides insights into the evolution of gene families encoding plant cell wall-degrading enzymes in longhorned beetles.</title>
        <authorList>
            <person name="Shin N.R."/>
            <person name="Okamura Y."/>
            <person name="Kirsch R."/>
            <person name="Pauchet Y."/>
        </authorList>
    </citation>
    <scope>NUCLEOTIDE SEQUENCE</scope>
    <source>
        <strain evidence="1">AMC_N1</strain>
    </source>
</reference>
<evidence type="ECO:0000313" key="2">
    <source>
        <dbReference type="Proteomes" id="UP001162162"/>
    </source>
</evidence>
<accession>A0AAV8Z4U2</accession>
<dbReference type="AlphaFoldDB" id="A0AAV8Z4U2"/>
<dbReference type="Proteomes" id="UP001162162">
    <property type="component" value="Unassembled WGS sequence"/>
</dbReference>
<name>A0AAV8Z4U2_9CUCU</name>
<proteinExistence type="predicted"/>
<feature type="non-terminal residue" evidence="1">
    <location>
        <position position="129"/>
    </location>
</feature>
<comment type="caution">
    <text evidence="1">The sequence shown here is derived from an EMBL/GenBank/DDBJ whole genome shotgun (WGS) entry which is preliminary data.</text>
</comment>
<keyword evidence="2" id="KW-1185">Reference proteome</keyword>
<sequence length="129" mass="14847">METMKTWEGACGVRRPDDFVNKGSVLSGFASDLDIAQQILLQNFNTPTETVFFQEPRFFGGLRHSQKEESQESSSRTDENVDRIWNLVRSDSKSIKLNVNGPNGPRRKRAYWEYKERARPVLEVSSFNS</sequence>
<protein>
    <submittedName>
        <fullName evidence="1">Uncharacterized protein</fullName>
    </submittedName>
</protein>
<evidence type="ECO:0000313" key="1">
    <source>
        <dbReference type="EMBL" id="KAJ8959023.1"/>
    </source>
</evidence>
<dbReference type="EMBL" id="JAPWTK010000014">
    <property type="protein sequence ID" value="KAJ8959023.1"/>
    <property type="molecule type" value="Genomic_DNA"/>
</dbReference>
<gene>
    <name evidence="1" type="ORF">NQ318_022277</name>
</gene>